<dbReference type="RefSeq" id="XP_022308286.1">
    <property type="nucleotide sequence ID" value="XM_022452578.1"/>
</dbReference>
<organism evidence="1 2">
    <name type="scientific">Crassostrea virginica</name>
    <name type="common">Eastern oyster</name>
    <dbReference type="NCBI Taxonomy" id="6565"/>
    <lineage>
        <taxon>Eukaryota</taxon>
        <taxon>Metazoa</taxon>
        <taxon>Spiralia</taxon>
        <taxon>Lophotrochozoa</taxon>
        <taxon>Mollusca</taxon>
        <taxon>Bivalvia</taxon>
        <taxon>Autobranchia</taxon>
        <taxon>Pteriomorphia</taxon>
        <taxon>Ostreida</taxon>
        <taxon>Ostreoidea</taxon>
        <taxon>Ostreidae</taxon>
        <taxon>Crassostrea</taxon>
    </lineage>
</organism>
<dbReference type="KEGG" id="cvn:111114292"/>
<sequence>MFVIIIYLQQGDVSGLHPQTLWKLPAPAFSFPVDGLVVVAVIFPAVPSLQRHEGVRLRPRDILETSRRHAGKVTCVPEQTTLGFSGLQQTDVLMIITYRDTNTDGMECSRVEDHLNSWVCHIMYRPEYGTSAGTNVRLRGPHNSTPLNNYLAGDGKSHVYRGPAIMSPPRTVDPIPRIPVTPRETKRDAILMESEEQWVAYQRKRDRETQPGGITMSGKPEAYTGVPVPTLLPWKQNAWTKNWTGSGYFLPSGNKWFHDQESPAIPRESLMFYNEEDWLKFKFMTENQSLAN</sequence>
<proteinExistence type="predicted"/>
<evidence type="ECO:0000313" key="1">
    <source>
        <dbReference type="Proteomes" id="UP000694844"/>
    </source>
</evidence>
<gene>
    <name evidence="2" type="primary">LOC111114292</name>
</gene>
<name>A0A8B8BZM1_CRAVI</name>
<keyword evidence="1" id="KW-1185">Reference proteome</keyword>
<dbReference type="AlphaFoldDB" id="A0A8B8BZM1"/>
<accession>A0A8B8BZM1</accession>
<dbReference type="OrthoDB" id="6038736at2759"/>
<protein>
    <submittedName>
        <fullName evidence="2">Uncharacterized protein LOC111114292</fullName>
    </submittedName>
</protein>
<reference evidence="2" key="1">
    <citation type="submission" date="2025-08" db="UniProtKB">
        <authorList>
            <consortium name="RefSeq"/>
        </authorList>
    </citation>
    <scope>IDENTIFICATION</scope>
    <source>
        <tissue evidence="2">Whole sample</tissue>
    </source>
</reference>
<dbReference type="GeneID" id="111114292"/>
<dbReference type="Proteomes" id="UP000694844">
    <property type="component" value="Chromosome 9"/>
</dbReference>
<evidence type="ECO:0000313" key="2">
    <source>
        <dbReference type="RefSeq" id="XP_022308286.1"/>
    </source>
</evidence>